<dbReference type="Pfam" id="PF02738">
    <property type="entry name" value="MoCoBD_1"/>
    <property type="match status" value="1"/>
</dbReference>
<gene>
    <name evidence="3" type="ORF">SAMN05660293_02768</name>
</gene>
<evidence type="ECO:0000313" key="3">
    <source>
        <dbReference type="EMBL" id="SKB87510.1"/>
    </source>
</evidence>
<dbReference type="STRING" id="651661.SAMN05660293_02768"/>
<dbReference type="RefSeq" id="WP_082215219.1">
    <property type="nucleotide sequence ID" value="NZ_FUZA01000002.1"/>
</dbReference>
<dbReference type="InterPro" id="IPR046867">
    <property type="entry name" value="AldOxase/xan_DH_MoCoBD2"/>
</dbReference>
<dbReference type="InterPro" id="IPR037165">
    <property type="entry name" value="AldOxase/xan_DH_Mopterin-bd_sf"/>
</dbReference>
<dbReference type="PROSITE" id="PS51318">
    <property type="entry name" value="TAT"/>
    <property type="match status" value="1"/>
</dbReference>
<accession>A0A1T5EUU2</accession>
<dbReference type="Gene3D" id="3.90.1170.50">
    <property type="entry name" value="Aldehyde oxidase/xanthine dehydrogenase, a/b hammerhead"/>
    <property type="match status" value="1"/>
</dbReference>
<protein>
    <submittedName>
        <fullName evidence="3">Isoquinoline 1-oxidoreductase, beta subunit</fullName>
    </submittedName>
</protein>
<keyword evidence="1" id="KW-1133">Transmembrane helix</keyword>
<dbReference type="PIRSF" id="PIRSF036389">
    <property type="entry name" value="IOR_B"/>
    <property type="match status" value="1"/>
</dbReference>
<dbReference type="InterPro" id="IPR008274">
    <property type="entry name" value="AldOxase/xan_DH_MoCoBD1"/>
</dbReference>
<organism evidence="3 4">
    <name type="scientific">Dyadobacter psychrophilus</name>
    <dbReference type="NCBI Taxonomy" id="651661"/>
    <lineage>
        <taxon>Bacteria</taxon>
        <taxon>Pseudomonadati</taxon>
        <taxon>Bacteroidota</taxon>
        <taxon>Cytophagia</taxon>
        <taxon>Cytophagales</taxon>
        <taxon>Spirosomataceae</taxon>
        <taxon>Dyadobacter</taxon>
    </lineage>
</organism>
<dbReference type="OrthoDB" id="9767994at2"/>
<dbReference type="AlphaFoldDB" id="A0A1T5EUU2"/>
<dbReference type="PANTHER" id="PTHR47495:SF2">
    <property type="entry name" value="ALDEHYDE DEHYDROGENASE"/>
    <property type="match status" value="1"/>
</dbReference>
<reference evidence="4" key="1">
    <citation type="submission" date="2017-02" db="EMBL/GenBank/DDBJ databases">
        <authorList>
            <person name="Varghese N."/>
            <person name="Submissions S."/>
        </authorList>
    </citation>
    <scope>NUCLEOTIDE SEQUENCE [LARGE SCALE GENOMIC DNA]</scope>
    <source>
        <strain evidence="4">DSM 22270</strain>
    </source>
</reference>
<dbReference type="SUPFAM" id="SSF56003">
    <property type="entry name" value="Molybdenum cofactor-binding domain"/>
    <property type="match status" value="2"/>
</dbReference>
<dbReference type="InterPro" id="IPR006311">
    <property type="entry name" value="TAT_signal"/>
</dbReference>
<keyword evidence="1" id="KW-0472">Membrane</keyword>
<evidence type="ECO:0000256" key="1">
    <source>
        <dbReference type="SAM" id="Phobius"/>
    </source>
</evidence>
<keyword evidence="4" id="KW-1185">Reference proteome</keyword>
<evidence type="ECO:0000259" key="2">
    <source>
        <dbReference type="SMART" id="SM01008"/>
    </source>
</evidence>
<dbReference type="Proteomes" id="UP000190897">
    <property type="component" value="Unassembled WGS sequence"/>
</dbReference>
<dbReference type="InterPro" id="IPR012368">
    <property type="entry name" value="OxRdtase_Mopterin-bd_su_IorB"/>
</dbReference>
<dbReference type="SMART" id="SM01008">
    <property type="entry name" value="Ald_Xan_dh_C"/>
    <property type="match status" value="1"/>
</dbReference>
<name>A0A1T5EUU2_9BACT</name>
<dbReference type="EMBL" id="FUZA01000002">
    <property type="protein sequence ID" value="SKB87510.1"/>
    <property type="molecule type" value="Genomic_DNA"/>
</dbReference>
<dbReference type="InterPro" id="IPR000674">
    <property type="entry name" value="Ald_Oxase/Xan_DH_a/b"/>
</dbReference>
<dbReference type="Pfam" id="PF20256">
    <property type="entry name" value="MoCoBD_2"/>
    <property type="match status" value="2"/>
</dbReference>
<sequence length="717" mass="77948">MRDESTLNRRNFIKNSGIGIGGLIVGFSFSNKAMPSRVQAASADGAQLHAYLRISEDNVVHIVLPKVEMGQGIWTTIPMLIAEELDCDWDQIRVESSKPGREEDFRASVVERSTGGSESTVNEFDKCRQAGAAARLMLINAAAKRFGVLPEHCKTEAGYVISGTQRLSYGALAREAATLKIPSEVLLKDPRKWKYIGKSKKRLDTPEKITGKAVYGMDIQFPGLLTAVVAHPPVFGAKVKSFDAVKASQVHGVRQVLEIPSGIAVIADHYWSAKKGRDALTIEWDPGKASVMDSETLLQEYRELAKTKGALVAAKGNVMQALAESLFKIEAEFSFPYLAHAPMEPLNCTVRIGAESCEVWTGTQSPLQHQIEIGAFLGLKPEQVLLHTPYLGGSFGRRGSFNSDWIMEAVHIAKASGKFIKLVWSREDDIRGGYYRPAYVHNVQIGIDNAGFPSAWHHSIVGQSLFTGTPLESLIAPNGIDYSSVTRAAPYSNAFKDYSFELHTTSVNIPVLAWRSVGATHTTFVVETLIDELATKAGMDPVEYRRILLRNAPRHLSVLNLAAGKAGWGSPLPLGRFRGVAVCEAMASFVCQIVELSVEDKQITVHKVVCAIDCGLAVNPDGVRAQMEGGIVYGLTAALFGEITIKDGEVQQSNFHDYRVMRMNEMPVIEVHIAESAERMGGAGEPGVAPIAAALANALFAAVGKRVRQLPIQLGDV</sequence>
<feature type="domain" description="Aldehyde oxidase/xanthine dehydrogenase a/b hammerhead" evidence="2">
    <location>
        <begin position="210"/>
        <end position="288"/>
    </location>
</feature>
<proteinExistence type="predicted"/>
<dbReference type="PANTHER" id="PTHR47495">
    <property type="entry name" value="ALDEHYDE DEHYDROGENASE"/>
    <property type="match status" value="1"/>
</dbReference>
<feature type="transmembrane region" description="Helical" evidence="1">
    <location>
        <begin position="12"/>
        <end position="29"/>
    </location>
</feature>
<evidence type="ECO:0000313" key="4">
    <source>
        <dbReference type="Proteomes" id="UP000190897"/>
    </source>
</evidence>
<keyword evidence="1" id="KW-0812">Transmembrane</keyword>
<dbReference type="GO" id="GO:0016491">
    <property type="term" value="F:oxidoreductase activity"/>
    <property type="evidence" value="ECO:0007669"/>
    <property type="project" value="InterPro"/>
</dbReference>
<dbReference type="Gene3D" id="3.30.365.10">
    <property type="entry name" value="Aldehyde oxidase/xanthine dehydrogenase, molybdopterin binding domain"/>
    <property type="match status" value="4"/>
</dbReference>
<dbReference type="InterPro" id="IPR052516">
    <property type="entry name" value="N-heterocyclic_Hydroxylase"/>
</dbReference>